<evidence type="ECO:0000313" key="5">
    <source>
        <dbReference type="Proteomes" id="UP001434883"/>
    </source>
</evidence>
<dbReference type="SMART" id="SM00225">
    <property type="entry name" value="BTB"/>
    <property type="match status" value="1"/>
</dbReference>
<evidence type="ECO:0000256" key="2">
    <source>
        <dbReference type="ARBA" id="ARBA00022737"/>
    </source>
</evidence>
<gene>
    <name evidence="4" type="ORF">XENOCAPTIV_023442</name>
</gene>
<dbReference type="PANTHER" id="PTHR24412:SF418">
    <property type="entry name" value="KELCH REPEAT AND BTB DOMAIN-CONTAINING PROTEIN 3"/>
    <property type="match status" value="1"/>
</dbReference>
<dbReference type="EMBL" id="JAHRIN010022153">
    <property type="protein sequence ID" value="MEQ2199041.1"/>
    <property type="molecule type" value="Genomic_DNA"/>
</dbReference>
<dbReference type="Gene3D" id="3.30.710.10">
    <property type="entry name" value="Potassium Channel Kv1.1, Chain A"/>
    <property type="match status" value="1"/>
</dbReference>
<dbReference type="PANTHER" id="PTHR24412">
    <property type="entry name" value="KELCH PROTEIN"/>
    <property type="match status" value="1"/>
</dbReference>
<name>A0ABV0QUE0_9TELE</name>
<protein>
    <recommendedName>
        <fullName evidence="3">BTB domain-containing protein</fullName>
    </recommendedName>
</protein>
<keyword evidence="5" id="KW-1185">Reference proteome</keyword>
<evidence type="ECO:0000313" key="4">
    <source>
        <dbReference type="EMBL" id="MEQ2199041.1"/>
    </source>
</evidence>
<organism evidence="4 5">
    <name type="scientific">Xenoophorus captivus</name>
    <dbReference type="NCBI Taxonomy" id="1517983"/>
    <lineage>
        <taxon>Eukaryota</taxon>
        <taxon>Metazoa</taxon>
        <taxon>Chordata</taxon>
        <taxon>Craniata</taxon>
        <taxon>Vertebrata</taxon>
        <taxon>Euteleostomi</taxon>
        <taxon>Actinopterygii</taxon>
        <taxon>Neopterygii</taxon>
        <taxon>Teleostei</taxon>
        <taxon>Neoteleostei</taxon>
        <taxon>Acanthomorphata</taxon>
        <taxon>Ovalentaria</taxon>
        <taxon>Atherinomorphae</taxon>
        <taxon>Cyprinodontiformes</taxon>
        <taxon>Goodeidae</taxon>
        <taxon>Xenoophorus</taxon>
    </lineage>
</organism>
<evidence type="ECO:0000256" key="1">
    <source>
        <dbReference type="ARBA" id="ARBA00022441"/>
    </source>
</evidence>
<dbReference type="InterPro" id="IPR000210">
    <property type="entry name" value="BTB/POZ_dom"/>
</dbReference>
<proteinExistence type="predicted"/>
<dbReference type="InterPro" id="IPR011333">
    <property type="entry name" value="SKP1/BTB/POZ_sf"/>
</dbReference>
<dbReference type="Gene3D" id="1.25.40.420">
    <property type="match status" value="1"/>
</dbReference>
<dbReference type="Pfam" id="PF00651">
    <property type="entry name" value="BTB"/>
    <property type="match status" value="1"/>
</dbReference>
<feature type="domain" description="BTB" evidence="3">
    <location>
        <begin position="1"/>
        <end position="58"/>
    </location>
</feature>
<evidence type="ECO:0000259" key="3">
    <source>
        <dbReference type="PROSITE" id="PS50097"/>
    </source>
</evidence>
<dbReference type="SUPFAM" id="SSF54695">
    <property type="entry name" value="POZ domain"/>
    <property type="match status" value="1"/>
</dbReference>
<reference evidence="4 5" key="1">
    <citation type="submission" date="2021-06" db="EMBL/GenBank/DDBJ databases">
        <authorList>
            <person name="Palmer J.M."/>
        </authorList>
    </citation>
    <scope>NUCLEOTIDE SEQUENCE [LARGE SCALE GENOMIC DNA]</scope>
    <source>
        <strain evidence="4 5">XC_2019</strain>
        <tissue evidence="4">Muscle</tissue>
    </source>
</reference>
<comment type="caution">
    <text evidence="4">The sequence shown here is derived from an EMBL/GenBank/DDBJ whole genome shotgun (WGS) entry which is preliminary data.</text>
</comment>
<dbReference type="PROSITE" id="PS50097">
    <property type="entry name" value="BTB"/>
    <property type="match status" value="1"/>
</dbReference>
<keyword evidence="1" id="KW-0880">Kelch repeat</keyword>
<dbReference type="Proteomes" id="UP001434883">
    <property type="component" value="Unassembled WGS sequence"/>
</dbReference>
<keyword evidence="2" id="KW-0677">Repeat</keyword>
<sequence length="156" mass="17180">MFTYQSNVTACTPVVFRAMFEVDMRERGDGSVTLANQCPKAVGSFLDFAYSGEVLITDGNVDILFQLASFLQVPVLSRACSDFLIATMDLCNCLPFLSLAEAYGSASLLHSASEFVVGNFFDLSKTQEFLDMQLLLLYLGKCLKGLPKVRCSKRSQ</sequence>
<accession>A0ABV0QUE0</accession>